<evidence type="ECO:0000313" key="3">
    <source>
        <dbReference type="Proteomes" id="UP001484199"/>
    </source>
</evidence>
<accession>A0ABZ2U845</accession>
<dbReference type="PROSITE" id="PS50994">
    <property type="entry name" value="INTEGRASE"/>
    <property type="match status" value="1"/>
</dbReference>
<dbReference type="EMBL" id="CP146843">
    <property type="protein sequence ID" value="WYY26231.1"/>
    <property type="molecule type" value="Genomic_DNA"/>
</dbReference>
<sequence>MAMENNELQNSSNFNDNNIEIPFENLLKQQTIQINNSFHKKNMVEFHFDGTQPLYNREIIAYHMDEKINHQIIIKTLKFLPNFQKGCLFHSDQGSQYIAKAIQKALQVKNLIPSFSEKGQPAQNACIESFFSNLKAEFFYLEKKKI</sequence>
<proteinExistence type="predicted"/>
<dbReference type="InterPro" id="IPR012337">
    <property type="entry name" value="RNaseH-like_sf"/>
</dbReference>
<dbReference type="InterPro" id="IPR036397">
    <property type="entry name" value="RNaseH_sf"/>
</dbReference>
<dbReference type="PANTHER" id="PTHR46889">
    <property type="entry name" value="TRANSPOSASE INSF FOR INSERTION SEQUENCE IS3B-RELATED"/>
    <property type="match status" value="1"/>
</dbReference>
<dbReference type="Gene3D" id="3.30.420.10">
    <property type="entry name" value="Ribonuclease H-like superfamily/Ribonuclease H"/>
    <property type="match status" value="1"/>
</dbReference>
<dbReference type="Pfam" id="PF00665">
    <property type="entry name" value="rve"/>
    <property type="match status" value="1"/>
</dbReference>
<evidence type="ECO:0000259" key="1">
    <source>
        <dbReference type="PROSITE" id="PS50994"/>
    </source>
</evidence>
<dbReference type="SUPFAM" id="SSF53098">
    <property type="entry name" value="Ribonuclease H-like"/>
    <property type="match status" value="1"/>
</dbReference>
<dbReference type="InterPro" id="IPR001584">
    <property type="entry name" value="Integrase_cat-core"/>
</dbReference>
<dbReference type="Proteomes" id="UP001484199">
    <property type="component" value="Chromosome"/>
</dbReference>
<organism evidence="2 3">
    <name type="scientific">Ash yellows phytoplasma</name>
    <dbReference type="NCBI Taxonomy" id="35780"/>
    <lineage>
        <taxon>Bacteria</taxon>
        <taxon>Bacillati</taxon>
        <taxon>Mycoplasmatota</taxon>
        <taxon>Mollicutes</taxon>
        <taxon>Acholeplasmatales</taxon>
        <taxon>Acholeplasmataceae</taxon>
        <taxon>Candidatus Phytoplasma</taxon>
        <taxon>16SrVII (Ash yellows group)</taxon>
    </lineage>
</organism>
<keyword evidence="3" id="KW-1185">Reference proteome</keyword>
<dbReference type="PANTHER" id="PTHR46889:SF4">
    <property type="entry name" value="TRANSPOSASE INSO FOR INSERTION SEQUENCE ELEMENT IS911B-RELATED"/>
    <property type="match status" value="1"/>
</dbReference>
<dbReference type="InterPro" id="IPR050900">
    <property type="entry name" value="Transposase_IS3/IS150/IS904"/>
</dbReference>
<protein>
    <submittedName>
        <fullName evidence="2">IS3 family transposase, IstA</fullName>
    </submittedName>
</protein>
<gene>
    <name evidence="2" type="ORF">AshY1_00760</name>
</gene>
<evidence type="ECO:0000313" key="2">
    <source>
        <dbReference type="EMBL" id="WYY26231.1"/>
    </source>
</evidence>
<feature type="domain" description="Integrase catalytic" evidence="1">
    <location>
        <begin position="18"/>
        <end position="146"/>
    </location>
</feature>
<name>A0ABZ2U845_ASHYP</name>
<reference evidence="2" key="1">
    <citation type="submission" date="2024-03" db="EMBL/GenBank/DDBJ databases">
        <title>The Complete Genome of 'Candidatus Phytoplasma fraxini' AshY1 from the Ash Yellows Group.</title>
        <authorList>
            <person name="Boehm J.W."/>
            <person name="Huettel B."/>
            <person name="Schneider B."/>
            <person name="Kube M."/>
        </authorList>
    </citation>
    <scope>NUCLEOTIDE SEQUENCE [LARGE SCALE GENOMIC DNA]</scope>
    <source>
        <strain evidence="2">AshY1</strain>
    </source>
</reference>